<dbReference type="InterPro" id="IPR035965">
    <property type="entry name" value="PAS-like_dom_sf"/>
</dbReference>
<accession>A0A846MYZ4</accession>
<evidence type="ECO:0000259" key="1">
    <source>
        <dbReference type="PROSITE" id="PS50113"/>
    </source>
</evidence>
<dbReference type="Pfam" id="PF00990">
    <property type="entry name" value="GGDEF"/>
    <property type="match status" value="1"/>
</dbReference>
<dbReference type="InterPro" id="IPR035919">
    <property type="entry name" value="EAL_sf"/>
</dbReference>
<dbReference type="AlphaFoldDB" id="A0A846MYZ4"/>
<dbReference type="RefSeq" id="WP_167082821.1">
    <property type="nucleotide sequence ID" value="NZ_BAAADC010000001.1"/>
</dbReference>
<dbReference type="InterPro" id="IPR001633">
    <property type="entry name" value="EAL_dom"/>
</dbReference>
<evidence type="ECO:0000259" key="2">
    <source>
        <dbReference type="PROSITE" id="PS50883"/>
    </source>
</evidence>
<dbReference type="PROSITE" id="PS50887">
    <property type="entry name" value="GGDEF"/>
    <property type="match status" value="1"/>
</dbReference>
<evidence type="ECO:0000313" key="5">
    <source>
        <dbReference type="Proteomes" id="UP000570514"/>
    </source>
</evidence>
<dbReference type="SUPFAM" id="SSF55785">
    <property type="entry name" value="PYP-like sensor domain (PAS domain)"/>
    <property type="match status" value="1"/>
</dbReference>
<dbReference type="CDD" id="cd01949">
    <property type="entry name" value="GGDEF"/>
    <property type="match status" value="1"/>
</dbReference>
<dbReference type="EMBL" id="JAASRM010000001">
    <property type="protein sequence ID" value="NIK88666.1"/>
    <property type="molecule type" value="Genomic_DNA"/>
</dbReference>
<dbReference type="SMART" id="SM00052">
    <property type="entry name" value="EAL"/>
    <property type="match status" value="1"/>
</dbReference>
<protein>
    <submittedName>
        <fullName evidence="4">Diguanylate cyclase (GGDEF)-like protein</fullName>
    </submittedName>
</protein>
<dbReference type="PROSITE" id="PS50883">
    <property type="entry name" value="EAL"/>
    <property type="match status" value="1"/>
</dbReference>
<dbReference type="Proteomes" id="UP000570514">
    <property type="component" value="Unassembled WGS sequence"/>
</dbReference>
<keyword evidence="5" id="KW-1185">Reference proteome</keyword>
<dbReference type="InterPro" id="IPR029787">
    <property type="entry name" value="Nucleotide_cyclase"/>
</dbReference>
<dbReference type="InterPro" id="IPR000160">
    <property type="entry name" value="GGDEF_dom"/>
</dbReference>
<dbReference type="Gene3D" id="3.30.450.20">
    <property type="entry name" value="PAS domain"/>
    <property type="match status" value="1"/>
</dbReference>
<feature type="domain" description="GGDEF" evidence="3">
    <location>
        <begin position="182"/>
        <end position="315"/>
    </location>
</feature>
<dbReference type="Gene3D" id="3.30.70.270">
    <property type="match status" value="1"/>
</dbReference>
<dbReference type="GO" id="GO:0071111">
    <property type="term" value="F:cyclic-guanylate-specific phosphodiesterase activity"/>
    <property type="evidence" value="ECO:0007669"/>
    <property type="project" value="InterPro"/>
</dbReference>
<dbReference type="PROSITE" id="PS50113">
    <property type="entry name" value="PAC"/>
    <property type="match status" value="1"/>
</dbReference>
<evidence type="ECO:0000313" key="4">
    <source>
        <dbReference type="EMBL" id="NIK88666.1"/>
    </source>
</evidence>
<dbReference type="PANTHER" id="PTHR33121:SF79">
    <property type="entry name" value="CYCLIC DI-GMP PHOSPHODIESTERASE PDED-RELATED"/>
    <property type="match status" value="1"/>
</dbReference>
<dbReference type="SUPFAM" id="SSF55073">
    <property type="entry name" value="Nucleotide cyclase"/>
    <property type="match status" value="1"/>
</dbReference>
<dbReference type="CDD" id="cd01948">
    <property type="entry name" value="EAL"/>
    <property type="match status" value="1"/>
</dbReference>
<evidence type="ECO:0000259" key="3">
    <source>
        <dbReference type="PROSITE" id="PS50887"/>
    </source>
</evidence>
<feature type="domain" description="EAL" evidence="2">
    <location>
        <begin position="326"/>
        <end position="567"/>
    </location>
</feature>
<dbReference type="InterPro" id="IPR000700">
    <property type="entry name" value="PAS-assoc_C"/>
</dbReference>
<dbReference type="InterPro" id="IPR043128">
    <property type="entry name" value="Rev_trsase/Diguanyl_cyclase"/>
</dbReference>
<dbReference type="SUPFAM" id="SSF141868">
    <property type="entry name" value="EAL domain-like"/>
    <property type="match status" value="1"/>
</dbReference>
<dbReference type="InterPro" id="IPR050706">
    <property type="entry name" value="Cyclic-di-GMP_PDE-like"/>
</dbReference>
<name>A0A846MYZ4_9PROT</name>
<dbReference type="Gene3D" id="3.20.20.450">
    <property type="entry name" value="EAL domain"/>
    <property type="match status" value="1"/>
</dbReference>
<proteinExistence type="predicted"/>
<gene>
    <name evidence="4" type="ORF">FHS83_001984</name>
</gene>
<dbReference type="NCBIfam" id="TIGR00254">
    <property type="entry name" value="GGDEF"/>
    <property type="match status" value="1"/>
</dbReference>
<reference evidence="4 5" key="1">
    <citation type="submission" date="2020-03" db="EMBL/GenBank/DDBJ databases">
        <title>Genomic Encyclopedia of Type Strains, Phase IV (KMG-IV): sequencing the most valuable type-strain genomes for metagenomic binning, comparative biology and taxonomic classification.</title>
        <authorList>
            <person name="Goeker M."/>
        </authorList>
    </citation>
    <scope>NUCLEOTIDE SEQUENCE [LARGE SCALE GENOMIC DNA]</scope>
    <source>
        <strain evidence="4 5">DSM 19867</strain>
    </source>
</reference>
<dbReference type="Pfam" id="PF00563">
    <property type="entry name" value="EAL"/>
    <property type="match status" value="1"/>
</dbReference>
<sequence length="567" mass="62738">MVDVLEQSLQKKPGEPLHSLRTVQDTERLKLAVTGAGTLLFDWTVSDDSIVWDGAVDQLPPQLAGNGSYGRQFLAAVDADSRRRFTELLNSRSKEQTSFEVEAELPSAMGTVWFVLLGSRIAGADGATERLVGVMRDITERKHQYNRLNYLATRDELTGHLNRNSLRAELAEAIAAAQTQERHCGFLVASIDRLAMINDSYGFDAADEVIVAVGERLARSLRGSDVIGRTAGNKFGVVLKNCTEADIGIVADRLRAVVRNDVVETRAGRVAVTSSVGAVWLPGSASSSQEAMLRAEEALERARGRGRDGFCIYHRSELREGARLRLMHVADEVVAALKDDRLVFAYQPIIDANSRKIVEYECLLRMQRLDGTIAPAGHFIPAAEQLGLARLVDRRALEMCIATLQEHPEVHLSVNVSGTTAQDSAFLLSFVDYVKQHSEVAHRLVVELTETAALHHFEENAQFVSRLREMGCRVAIDDFGAGYTSFRNLQMLRVDKVKIDGSYVAQLSSSPENQVFVRTLVDLAKNFNLKTTAEWVGSEEEAQLLQSFGVDCFQGFFFGEPLLKPKW</sequence>
<dbReference type="SMART" id="SM00267">
    <property type="entry name" value="GGDEF"/>
    <property type="match status" value="1"/>
</dbReference>
<feature type="domain" description="PAC" evidence="1">
    <location>
        <begin position="99"/>
        <end position="150"/>
    </location>
</feature>
<organism evidence="4 5">
    <name type="scientific">Rhizomicrobium palustre</name>
    <dbReference type="NCBI Taxonomy" id="189966"/>
    <lineage>
        <taxon>Bacteria</taxon>
        <taxon>Pseudomonadati</taxon>
        <taxon>Pseudomonadota</taxon>
        <taxon>Alphaproteobacteria</taxon>
        <taxon>Micropepsales</taxon>
        <taxon>Micropepsaceae</taxon>
        <taxon>Rhizomicrobium</taxon>
    </lineage>
</organism>
<comment type="caution">
    <text evidence="4">The sequence shown here is derived from an EMBL/GenBank/DDBJ whole genome shotgun (WGS) entry which is preliminary data.</text>
</comment>
<dbReference type="PANTHER" id="PTHR33121">
    <property type="entry name" value="CYCLIC DI-GMP PHOSPHODIESTERASE PDEF"/>
    <property type="match status" value="1"/>
</dbReference>